<gene>
    <name evidence="1" type="ORF">L8U61_11610</name>
</gene>
<dbReference type="Proteomes" id="UP001146453">
    <property type="component" value="Unassembled WGS sequence"/>
</dbReference>
<dbReference type="GO" id="GO:0005524">
    <property type="term" value="F:ATP binding"/>
    <property type="evidence" value="ECO:0007669"/>
    <property type="project" value="UniProtKB-KW"/>
</dbReference>
<name>A0ABT4RBA3_9CORY</name>
<protein>
    <submittedName>
        <fullName evidence="1">ATP-binding protein</fullName>
    </submittedName>
</protein>
<evidence type="ECO:0000313" key="2">
    <source>
        <dbReference type="Proteomes" id="UP001146453"/>
    </source>
</evidence>
<keyword evidence="1" id="KW-0067">ATP-binding</keyword>
<organism evidence="1 2">
    <name type="scientific">Corynebacterium lehmanniae</name>
    <dbReference type="NCBI Taxonomy" id="2913497"/>
    <lineage>
        <taxon>Bacteria</taxon>
        <taxon>Bacillati</taxon>
        <taxon>Actinomycetota</taxon>
        <taxon>Actinomycetes</taxon>
        <taxon>Mycobacteriales</taxon>
        <taxon>Corynebacteriaceae</taxon>
        <taxon>Corynebacterium</taxon>
    </lineage>
</organism>
<comment type="caution">
    <text evidence="1">The sequence shown here is derived from an EMBL/GenBank/DDBJ whole genome shotgun (WGS) entry which is preliminary data.</text>
</comment>
<proteinExistence type="predicted"/>
<keyword evidence="1" id="KW-0547">Nucleotide-binding</keyword>
<accession>A0ABT4RBA3</accession>
<evidence type="ECO:0000313" key="1">
    <source>
        <dbReference type="EMBL" id="MCZ9292778.1"/>
    </source>
</evidence>
<dbReference type="EMBL" id="JAKMUR010000028">
    <property type="protein sequence ID" value="MCZ9292778.1"/>
    <property type="molecule type" value="Genomic_DNA"/>
</dbReference>
<keyword evidence="2" id="KW-1185">Reference proteome</keyword>
<dbReference type="RefSeq" id="WP_269952900.1">
    <property type="nucleotide sequence ID" value="NZ_JAKMUR010000028.1"/>
</dbReference>
<sequence>MPKRKNSPMISRVFDEQYGEASYGFNFGLPDASIFTKLGSLQMNDGAGETPIEGKGTGMQRALALGLDLIQLYALSSALEGDENQTPLILVLDESETWLHPTAQL</sequence>
<reference evidence="1" key="1">
    <citation type="submission" date="2022-02" db="EMBL/GenBank/DDBJ databases">
        <title>Corynebacterium sp. from urogenital microbiome.</title>
        <authorList>
            <person name="Cappelli E.A."/>
            <person name="Ribeiro T.G."/>
            <person name="Peixe L."/>
        </authorList>
    </citation>
    <scope>NUCLEOTIDE SEQUENCE</scope>
    <source>
        <strain evidence="1">C8Ua_144</strain>
    </source>
</reference>